<dbReference type="GO" id="GO:0001682">
    <property type="term" value="P:tRNA 5'-leader removal"/>
    <property type="evidence" value="ECO:0007669"/>
    <property type="project" value="InterPro"/>
</dbReference>
<evidence type="ECO:0000256" key="2">
    <source>
        <dbReference type="ARBA" id="ARBA00004123"/>
    </source>
</evidence>
<keyword evidence="7" id="KW-0539">Nucleus</keyword>
<dbReference type="OrthoDB" id="24745at2759"/>
<evidence type="ECO:0000256" key="10">
    <source>
        <dbReference type="PIRNR" id="PIRNR023803"/>
    </source>
</evidence>
<dbReference type="GO" id="GO:0030681">
    <property type="term" value="C:multimeric ribonuclease P complex"/>
    <property type="evidence" value="ECO:0007669"/>
    <property type="project" value="TreeGrafter"/>
</dbReference>
<evidence type="ECO:0000313" key="13">
    <source>
        <dbReference type="Proteomes" id="UP000234254"/>
    </source>
</evidence>
<dbReference type="GO" id="GO:0000460">
    <property type="term" value="P:maturation of 5.8S rRNA"/>
    <property type="evidence" value="ECO:0007669"/>
    <property type="project" value="UniProtKB-ARBA"/>
</dbReference>
<proteinExistence type="inferred from homology"/>
<keyword evidence="13" id="KW-1185">Reference proteome</keyword>
<dbReference type="FunFam" id="3.30.70.3250:FF:000004">
    <property type="entry name" value="Ribonuclease P/MRP protein subunit POP5"/>
    <property type="match status" value="1"/>
</dbReference>
<evidence type="ECO:0000256" key="7">
    <source>
        <dbReference type="ARBA" id="ARBA00023242"/>
    </source>
</evidence>
<protein>
    <recommendedName>
        <fullName evidence="8 10">Ribonuclease P/MRP protein subunit POP5</fullName>
        <ecNumber evidence="4 10">3.1.26.5</ecNumber>
    </recommendedName>
</protein>
<sequence>MVRVKHRYLLVEILYPEPASWAATKPPSKAGSTAQTQAQLRIHSPTSDALTPSVLARMLREEVDNMFGDWGVGRLGGVNAGGVSVKYLSPATSTAIVRCPRASFRLVWTALSYMSRVPEIGAPKGARGAVLSRPCVFRVVKVSGTMRRAEEEAIRRARRETLRLRGVDEQGILGGLVGELAGVDDVMDDDEDEDVGMESDD</sequence>
<comment type="caution">
    <text evidence="12">The sequence shown here is derived from an EMBL/GenBank/DDBJ whole genome shotgun (WGS) entry which is preliminary data.</text>
</comment>
<dbReference type="AlphaFoldDB" id="A0A2I1D0H5"/>
<dbReference type="EMBL" id="MSFM01000008">
    <property type="protein sequence ID" value="PKY03383.1"/>
    <property type="molecule type" value="Genomic_DNA"/>
</dbReference>
<dbReference type="GO" id="GO:0004526">
    <property type="term" value="F:ribonuclease P activity"/>
    <property type="evidence" value="ECO:0007669"/>
    <property type="project" value="UniProtKB-EC"/>
</dbReference>
<gene>
    <name evidence="12" type="ORF">P168DRAFT_328413</name>
</gene>
<evidence type="ECO:0000256" key="11">
    <source>
        <dbReference type="SAM" id="MobiDB-lite"/>
    </source>
</evidence>
<dbReference type="EC" id="3.1.26.5" evidence="4 10"/>
<evidence type="ECO:0000256" key="4">
    <source>
        <dbReference type="ARBA" id="ARBA00012179"/>
    </source>
</evidence>
<organism evidence="12 13">
    <name type="scientific">Aspergillus campestris (strain IBT 28561)</name>
    <dbReference type="NCBI Taxonomy" id="1392248"/>
    <lineage>
        <taxon>Eukaryota</taxon>
        <taxon>Fungi</taxon>
        <taxon>Dikarya</taxon>
        <taxon>Ascomycota</taxon>
        <taxon>Pezizomycotina</taxon>
        <taxon>Eurotiomycetes</taxon>
        <taxon>Eurotiomycetidae</taxon>
        <taxon>Eurotiales</taxon>
        <taxon>Aspergillaceae</taxon>
        <taxon>Aspergillus</taxon>
        <taxon>Aspergillus subgen. Circumdati</taxon>
    </lineage>
</organism>
<dbReference type="InterPro" id="IPR002759">
    <property type="entry name" value="Pop5/Rpp14/Rnp2-like"/>
</dbReference>
<feature type="region of interest" description="Disordered" evidence="11">
    <location>
        <begin position="24"/>
        <end position="43"/>
    </location>
</feature>
<comment type="function">
    <text evidence="9">Component of ribonuclease P, a protein complex that generates mature tRNA molecules by cleaving their 5'-ends. Also a component of RNase MRP, which cleaves pre-rRNA sequences.</text>
</comment>
<evidence type="ECO:0000256" key="9">
    <source>
        <dbReference type="ARBA" id="ARBA00055200"/>
    </source>
</evidence>
<evidence type="ECO:0000256" key="8">
    <source>
        <dbReference type="ARBA" id="ARBA00044198"/>
    </source>
</evidence>
<dbReference type="GO" id="GO:0033204">
    <property type="term" value="F:ribonuclease P RNA binding"/>
    <property type="evidence" value="ECO:0007669"/>
    <property type="project" value="InterPro"/>
</dbReference>
<dbReference type="RefSeq" id="XP_024691977.1">
    <property type="nucleotide sequence ID" value="XM_024841353.1"/>
</dbReference>
<dbReference type="InterPro" id="IPR016819">
    <property type="entry name" value="RNase_P/MRP_POP5"/>
</dbReference>
<dbReference type="Proteomes" id="UP000234254">
    <property type="component" value="Unassembled WGS sequence"/>
</dbReference>
<evidence type="ECO:0000256" key="1">
    <source>
        <dbReference type="ARBA" id="ARBA00000928"/>
    </source>
</evidence>
<feature type="compositionally biased region" description="Polar residues" evidence="11">
    <location>
        <begin position="30"/>
        <end position="43"/>
    </location>
</feature>
<dbReference type="InterPro" id="IPR038085">
    <property type="entry name" value="Rnp2-like_sf"/>
</dbReference>
<dbReference type="Pfam" id="PF01900">
    <property type="entry name" value="RNase_P_Rpp14"/>
    <property type="match status" value="1"/>
</dbReference>
<keyword evidence="6" id="KW-0378">Hydrolase</keyword>
<dbReference type="PANTHER" id="PTHR15441">
    <property type="entry name" value="RIBONUCLEASE P PROTEIN SUBUNIT P14"/>
    <property type="match status" value="1"/>
</dbReference>
<dbReference type="Gene3D" id="3.30.70.3250">
    <property type="entry name" value="Ribonuclease P, Pop5 subunit"/>
    <property type="match status" value="1"/>
</dbReference>
<evidence type="ECO:0000313" key="12">
    <source>
        <dbReference type="EMBL" id="PKY03383.1"/>
    </source>
</evidence>
<comment type="similarity">
    <text evidence="3 10">Belongs to the eukaryotic/archaeal RNase P protein component 2 family.</text>
</comment>
<name>A0A2I1D0H5_ASPC2</name>
<dbReference type="VEuPathDB" id="FungiDB:P168DRAFT_328413"/>
<comment type="subcellular location">
    <subcellularLocation>
        <location evidence="2">Nucleus</location>
    </subcellularLocation>
</comment>
<evidence type="ECO:0000256" key="6">
    <source>
        <dbReference type="ARBA" id="ARBA00022801"/>
    </source>
</evidence>
<reference evidence="12" key="1">
    <citation type="submission" date="2016-12" db="EMBL/GenBank/DDBJ databases">
        <title>The genomes of Aspergillus section Nigri reveals drivers in fungal speciation.</title>
        <authorList>
            <consortium name="DOE Joint Genome Institute"/>
            <person name="Vesth T.C."/>
            <person name="Nybo J."/>
            <person name="Theobald S."/>
            <person name="Brandl J."/>
            <person name="Frisvad J.C."/>
            <person name="Nielsen K.F."/>
            <person name="Lyhne E.K."/>
            <person name="Kogle M.E."/>
            <person name="Kuo A."/>
            <person name="Riley R."/>
            <person name="Clum A."/>
            <person name="Nolan M."/>
            <person name="Lipzen A."/>
            <person name="Salamov A."/>
            <person name="Henrissat B."/>
            <person name="Wiebenga A."/>
            <person name="De vries R.P."/>
            <person name="Grigoriev I.V."/>
            <person name="Mortensen U.H."/>
            <person name="Andersen M.R."/>
            <person name="Baker S.E."/>
        </authorList>
    </citation>
    <scope>NUCLEOTIDE SEQUENCE</scope>
    <source>
        <strain evidence="12">IBT 28561</strain>
    </source>
</reference>
<dbReference type="PANTHER" id="PTHR15441:SF2">
    <property type="entry name" value="RIBONUCLEASE P_MRP PROTEIN SUBUNIT POP5"/>
    <property type="match status" value="1"/>
</dbReference>
<comment type="catalytic activity">
    <reaction evidence="1 10">
        <text>Endonucleolytic cleavage of RNA, removing 5'-extranucleotides from tRNA precursor.</text>
        <dbReference type="EC" id="3.1.26.5"/>
    </reaction>
</comment>
<dbReference type="SUPFAM" id="SSF160350">
    <property type="entry name" value="Rnp2-like"/>
    <property type="match status" value="1"/>
</dbReference>
<dbReference type="GO" id="GO:0000172">
    <property type="term" value="C:ribonuclease MRP complex"/>
    <property type="evidence" value="ECO:0007669"/>
    <property type="project" value="TreeGrafter"/>
</dbReference>
<dbReference type="PIRSF" id="PIRSF023803">
    <property type="entry name" value="Ribonuclease_P_prd"/>
    <property type="match status" value="1"/>
</dbReference>
<accession>A0A2I1D0H5</accession>
<evidence type="ECO:0000256" key="5">
    <source>
        <dbReference type="ARBA" id="ARBA00022694"/>
    </source>
</evidence>
<dbReference type="GeneID" id="36548877"/>
<keyword evidence="5 10" id="KW-0819">tRNA processing</keyword>
<evidence type="ECO:0000256" key="3">
    <source>
        <dbReference type="ARBA" id="ARBA00010800"/>
    </source>
</evidence>
<dbReference type="GO" id="GO:0005730">
    <property type="term" value="C:nucleolus"/>
    <property type="evidence" value="ECO:0007669"/>
    <property type="project" value="TreeGrafter"/>
</dbReference>